<dbReference type="Gene3D" id="3.40.50.620">
    <property type="entry name" value="HUPs"/>
    <property type="match status" value="1"/>
</dbReference>
<dbReference type="EMBL" id="VZCC01000106">
    <property type="protein sequence ID" value="MQN85164.1"/>
    <property type="molecule type" value="Genomic_DNA"/>
</dbReference>
<dbReference type="SUPFAM" id="SSF52402">
    <property type="entry name" value="Adenine nucleotide alpha hydrolases-like"/>
    <property type="match status" value="1"/>
</dbReference>
<accession>A0A6A7VZG8</accession>
<dbReference type="GO" id="GO:0071453">
    <property type="term" value="P:cellular response to oxygen levels"/>
    <property type="evidence" value="ECO:0007669"/>
    <property type="project" value="TreeGrafter"/>
</dbReference>
<name>A0A6A7VZG8_9BACT</name>
<dbReference type="RefSeq" id="WP_153079939.1">
    <property type="nucleotide sequence ID" value="NZ_JAHRGJ010000006.1"/>
</dbReference>
<dbReference type="Proteomes" id="UP000406735">
    <property type="component" value="Unassembled WGS sequence"/>
</dbReference>
<feature type="domain" description="Phosphoadenosine phosphosulphate reductase" evidence="1">
    <location>
        <begin position="29"/>
        <end position="228"/>
    </location>
</feature>
<evidence type="ECO:0000259" key="1">
    <source>
        <dbReference type="Pfam" id="PF01507"/>
    </source>
</evidence>
<reference evidence="4 5" key="1">
    <citation type="submission" date="2019-09" db="EMBL/GenBank/DDBJ databases">
        <title>Distinct polysaccharide growth profiles of human intestinal Prevotella copri isolates.</title>
        <authorList>
            <person name="Fehlner-Peach H."/>
            <person name="Magnabosco C."/>
            <person name="Raghavan V."/>
            <person name="Scher J.U."/>
            <person name="Tett A."/>
            <person name="Cox L.M."/>
            <person name="Gottsegen C."/>
            <person name="Watters A."/>
            <person name="Wiltshire- Gordon J.D."/>
            <person name="Segata N."/>
            <person name="Bonneau R."/>
            <person name="Littman D.R."/>
        </authorList>
    </citation>
    <scope>NUCLEOTIDE SEQUENCE [LARGE SCALE GENOMIC DNA]</scope>
    <source>
        <strain evidence="3">IAA108</strain>
        <strain evidence="5">iAA108</strain>
        <strain evidence="4">iK21513</strain>
        <strain evidence="2">IK21513</strain>
    </source>
</reference>
<evidence type="ECO:0000313" key="3">
    <source>
        <dbReference type="EMBL" id="MQN85164.1"/>
    </source>
</evidence>
<evidence type="ECO:0000313" key="2">
    <source>
        <dbReference type="EMBL" id="MQN11091.1"/>
    </source>
</evidence>
<organism evidence="2 4">
    <name type="scientific">Segatella copri</name>
    <dbReference type="NCBI Taxonomy" id="165179"/>
    <lineage>
        <taxon>Bacteria</taxon>
        <taxon>Pseudomonadati</taxon>
        <taxon>Bacteroidota</taxon>
        <taxon>Bacteroidia</taxon>
        <taxon>Bacteroidales</taxon>
        <taxon>Prevotellaceae</taxon>
        <taxon>Segatella</taxon>
    </lineage>
</organism>
<proteinExistence type="predicted"/>
<evidence type="ECO:0000313" key="4">
    <source>
        <dbReference type="Proteomes" id="UP000406735"/>
    </source>
</evidence>
<dbReference type="PANTHER" id="PTHR30083:SF0">
    <property type="entry name" value="3'-PHOSPHOADENOSINE 5'-PHOSPHOSULFATE SULFOTRANSFERASE (PAPS REDUCTASE)_FAD SYNTHETASE"/>
    <property type="match status" value="1"/>
</dbReference>
<sequence>MIFYSDKNVYEAALERFRYIFREFYGKRKIVVTMSGGKDSTVVLNLAHEVMKEMGIEKIPVLFLDQEAETPMTIEYIRYIMHLPWVEPYWIQSYFQEWNASKGEWFNVWGPGEKWIREKEPDSYGDLEIPHNQYFSKTLDQVHRMLFGKDYLTLGGVRIEESPARLSGLTRGECLPGITWGGGGGYYKDGTPRSLVLYPIWDWKVYDVWYYIFSNKLPYCKLYNYQFTQKPLRACRVSSLIHEQAIHDLGFIKEVDPWFYDKLVRRVANVNTSVHVFNEVATYCYNLPPYFKDWDEYVDYLADNLCEDKKNAETIKKGYRSAKKRNVAKAGHCQECIDYVIHQIGYTSAVCVIAEDFGMKRIQSVERSLRQYLSDNYVKIEKANKEYESSREHQEGV</sequence>
<comment type="caution">
    <text evidence="2">The sequence shown here is derived from an EMBL/GenBank/DDBJ whole genome shotgun (WGS) entry which is preliminary data.</text>
</comment>
<dbReference type="Proteomes" id="UP000421408">
    <property type="component" value="Unassembled WGS sequence"/>
</dbReference>
<dbReference type="InterPro" id="IPR014729">
    <property type="entry name" value="Rossmann-like_a/b/a_fold"/>
</dbReference>
<gene>
    <name evidence="3" type="ORF">F7D74_14525</name>
    <name evidence="2" type="ORF">F7D97_14445</name>
</gene>
<dbReference type="EMBL" id="VZCY01000118">
    <property type="protein sequence ID" value="MQN11091.1"/>
    <property type="molecule type" value="Genomic_DNA"/>
</dbReference>
<dbReference type="InterPro" id="IPR002500">
    <property type="entry name" value="PAPS_reduct_dom"/>
</dbReference>
<evidence type="ECO:0000313" key="5">
    <source>
        <dbReference type="Proteomes" id="UP000421408"/>
    </source>
</evidence>
<dbReference type="PANTHER" id="PTHR30083">
    <property type="entry name" value="TRANSCRIPTIONAL REGULATOR-RELATED"/>
    <property type="match status" value="1"/>
</dbReference>
<dbReference type="GO" id="GO:0003824">
    <property type="term" value="F:catalytic activity"/>
    <property type="evidence" value="ECO:0007669"/>
    <property type="project" value="InterPro"/>
</dbReference>
<protein>
    <submittedName>
        <fullName evidence="2">Phosphoadenosine phosphosulfate reductase family protein</fullName>
    </submittedName>
</protein>
<dbReference type="AlphaFoldDB" id="A0A6A7VZG8"/>
<dbReference type="Pfam" id="PF01507">
    <property type="entry name" value="PAPS_reduct"/>
    <property type="match status" value="1"/>
</dbReference>